<evidence type="ECO:0000313" key="11">
    <source>
        <dbReference type="EMBL" id="URZ10472.1"/>
    </source>
</evidence>
<reference evidence="11 12" key="1">
    <citation type="submission" date="2022-04" db="EMBL/GenBank/DDBJ databases">
        <title>Genome sequence of C. roseum typestrain.</title>
        <authorList>
            <person name="Poehlein A."/>
            <person name="Schoch T."/>
            <person name="Duerre P."/>
            <person name="Daniel R."/>
        </authorList>
    </citation>
    <scope>NUCLEOTIDE SEQUENCE [LARGE SCALE GENOMIC DNA]</scope>
    <source>
        <strain evidence="11 12">DSM 7320</strain>
    </source>
</reference>
<evidence type="ECO:0000256" key="6">
    <source>
        <dbReference type="ARBA" id="ARBA00022927"/>
    </source>
</evidence>
<comment type="function">
    <text evidence="10">Involved in protein export. Participates in an early event of protein translocation.</text>
</comment>
<protein>
    <recommendedName>
        <fullName evidence="10">Protein-export membrane protein SecG</fullName>
    </recommendedName>
</protein>
<keyword evidence="6 10" id="KW-0653">Protein transport</keyword>
<keyword evidence="7 10" id="KW-1133">Transmembrane helix</keyword>
<comment type="subcellular location">
    <subcellularLocation>
        <location evidence="1 10">Cell membrane</location>
        <topology evidence="1 10">Multi-pass membrane protein</topology>
    </subcellularLocation>
</comment>
<dbReference type="PANTHER" id="PTHR34182:SF1">
    <property type="entry name" value="PROTEIN-EXPORT MEMBRANE PROTEIN SECG"/>
    <property type="match status" value="1"/>
</dbReference>
<dbReference type="PANTHER" id="PTHR34182">
    <property type="entry name" value="PROTEIN-EXPORT MEMBRANE PROTEIN SECG"/>
    <property type="match status" value="1"/>
</dbReference>
<dbReference type="GO" id="GO:0009306">
    <property type="term" value="P:protein secretion"/>
    <property type="evidence" value="ECO:0007669"/>
    <property type="project" value="UniProtKB-UniRule"/>
</dbReference>
<keyword evidence="5 10" id="KW-0812">Transmembrane</keyword>
<dbReference type="GO" id="GO:0015450">
    <property type="term" value="F:protein-transporting ATPase activity"/>
    <property type="evidence" value="ECO:0007669"/>
    <property type="project" value="UniProtKB-UniRule"/>
</dbReference>
<keyword evidence="3 10" id="KW-0813">Transport</keyword>
<proteinExistence type="inferred from homology"/>
<gene>
    <name evidence="11" type="primary">secG</name>
    <name evidence="11" type="ORF">CROST_011820</name>
</gene>
<accession>A0A1S8LQG6</accession>
<organism evidence="11 12">
    <name type="scientific">Clostridium felsineum</name>
    <dbReference type="NCBI Taxonomy" id="36839"/>
    <lineage>
        <taxon>Bacteria</taxon>
        <taxon>Bacillati</taxon>
        <taxon>Bacillota</taxon>
        <taxon>Clostridia</taxon>
        <taxon>Eubacteriales</taxon>
        <taxon>Clostridiaceae</taxon>
        <taxon>Clostridium</taxon>
    </lineage>
</organism>
<evidence type="ECO:0000256" key="9">
    <source>
        <dbReference type="ARBA" id="ARBA00023136"/>
    </source>
</evidence>
<evidence type="ECO:0000313" key="12">
    <source>
        <dbReference type="Proteomes" id="UP000190951"/>
    </source>
</evidence>
<evidence type="ECO:0000256" key="2">
    <source>
        <dbReference type="ARBA" id="ARBA00008445"/>
    </source>
</evidence>
<dbReference type="GO" id="GO:0065002">
    <property type="term" value="P:intracellular protein transmembrane transport"/>
    <property type="evidence" value="ECO:0007669"/>
    <property type="project" value="TreeGrafter"/>
</dbReference>
<sequence>MHTFLIVAQIILAFAIIITVLVQPGKMDGFMNSISGTNETFFAKNKSRTKEAFLIKLTVLFSVLFAIALILFNLKVFK</sequence>
<feature type="transmembrane region" description="Helical" evidence="10">
    <location>
        <begin position="53"/>
        <end position="74"/>
    </location>
</feature>
<name>A0A1S8LQG6_9CLOT</name>
<keyword evidence="12" id="KW-1185">Reference proteome</keyword>
<evidence type="ECO:0000256" key="1">
    <source>
        <dbReference type="ARBA" id="ARBA00004651"/>
    </source>
</evidence>
<evidence type="ECO:0000256" key="10">
    <source>
        <dbReference type="RuleBase" id="RU365087"/>
    </source>
</evidence>
<evidence type="ECO:0000256" key="8">
    <source>
        <dbReference type="ARBA" id="ARBA00023010"/>
    </source>
</evidence>
<evidence type="ECO:0000256" key="4">
    <source>
        <dbReference type="ARBA" id="ARBA00022475"/>
    </source>
</evidence>
<evidence type="ECO:0000256" key="7">
    <source>
        <dbReference type="ARBA" id="ARBA00022989"/>
    </source>
</evidence>
<dbReference type="STRING" id="84029.CROST_12400"/>
<dbReference type="Proteomes" id="UP000190951">
    <property type="component" value="Chromosome"/>
</dbReference>
<keyword evidence="8 10" id="KW-0811">Translocation</keyword>
<dbReference type="EMBL" id="CP096983">
    <property type="protein sequence ID" value="URZ10472.1"/>
    <property type="molecule type" value="Genomic_DNA"/>
</dbReference>
<dbReference type="InterPro" id="IPR004692">
    <property type="entry name" value="SecG"/>
</dbReference>
<dbReference type="KEGG" id="crw:CROST_011820"/>
<dbReference type="AlphaFoldDB" id="A0A1S8LQG6"/>
<evidence type="ECO:0000256" key="5">
    <source>
        <dbReference type="ARBA" id="ARBA00022692"/>
    </source>
</evidence>
<keyword evidence="4 10" id="KW-1003">Cell membrane</keyword>
<evidence type="ECO:0000256" key="3">
    <source>
        <dbReference type="ARBA" id="ARBA00022448"/>
    </source>
</evidence>
<keyword evidence="9 10" id="KW-0472">Membrane</keyword>
<dbReference type="RefSeq" id="WP_077835728.1">
    <property type="nucleotide sequence ID" value="NZ_CP096983.1"/>
</dbReference>
<feature type="transmembrane region" description="Helical" evidence="10">
    <location>
        <begin position="6"/>
        <end position="22"/>
    </location>
</feature>
<dbReference type="Pfam" id="PF03840">
    <property type="entry name" value="SecG"/>
    <property type="match status" value="1"/>
</dbReference>
<comment type="similarity">
    <text evidence="2 10">Belongs to the SecG family.</text>
</comment>
<dbReference type="NCBIfam" id="TIGR00810">
    <property type="entry name" value="secG"/>
    <property type="match status" value="1"/>
</dbReference>
<dbReference type="GO" id="GO:0005886">
    <property type="term" value="C:plasma membrane"/>
    <property type="evidence" value="ECO:0007669"/>
    <property type="project" value="UniProtKB-SubCell"/>
</dbReference>
<dbReference type="GO" id="GO:0043952">
    <property type="term" value="P:protein transport by the Sec complex"/>
    <property type="evidence" value="ECO:0007669"/>
    <property type="project" value="TreeGrafter"/>
</dbReference>